<reference evidence="2 3" key="1">
    <citation type="submission" date="2022-04" db="EMBL/GenBank/DDBJ databases">
        <title>Halobacillus sp. isolated from saltern.</title>
        <authorList>
            <person name="Won M."/>
            <person name="Lee C.-M."/>
            <person name="Woen H.-Y."/>
            <person name="Kwon S.-W."/>
        </authorList>
    </citation>
    <scope>NUCLEOTIDE SEQUENCE [LARGE SCALE GENOMIC DNA]</scope>
    <source>
        <strain evidence="2 3">SSTM10-2</strain>
    </source>
</reference>
<dbReference type="EMBL" id="CP095074">
    <property type="protein sequence ID" value="UOQ93881.1"/>
    <property type="molecule type" value="Genomic_DNA"/>
</dbReference>
<keyword evidence="1" id="KW-0472">Membrane</keyword>
<name>A0ABY4H0B1_9BACI</name>
<keyword evidence="1" id="KW-1133">Transmembrane helix</keyword>
<gene>
    <name evidence="2" type="ORF">MUO14_02525</name>
</gene>
<protein>
    <recommendedName>
        <fullName evidence="4">YggT family protein</fullName>
    </recommendedName>
</protein>
<evidence type="ECO:0000313" key="3">
    <source>
        <dbReference type="Proteomes" id="UP000831880"/>
    </source>
</evidence>
<evidence type="ECO:0008006" key="4">
    <source>
        <dbReference type="Google" id="ProtNLM"/>
    </source>
</evidence>
<dbReference type="Proteomes" id="UP000831880">
    <property type="component" value="Chromosome"/>
</dbReference>
<evidence type="ECO:0000256" key="1">
    <source>
        <dbReference type="SAM" id="Phobius"/>
    </source>
</evidence>
<organism evidence="2 3">
    <name type="scientific">Halobacillus shinanisalinarum</name>
    <dbReference type="NCBI Taxonomy" id="2932258"/>
    <lineage>
        <taxon>Bacteria</taxon>
        <taxon>Bacillati</taxon>
        <taxon>Bacillota</taxon>
        <taxon>Bacilli</taxon>
        <taxon>Bacillales</taxon>
        <taxon>Bacillaceae</taxon>
        <taxon>Halobacillus</taxon>
    </lineage>
</organism>
<keyword evidence="3" id="KW-1185">Reference proteome</keyword>
<dbReference type="RefSeq" id="WP_244753492.1">
    <property type="nucleotide sequence ID" value="NZ_CP095074.1"/>
</dbReference>
<keyword evidence="1" id="KW-0812">Transmembrane</keyword>
<feature type="transmembrane region" description="Helical" evidence="1">
    <location>
        <begin position="36"/>
        <end position="57"/>
    </location>
</feature>
<evidence type="ECO:0000313" key="2">
    <source>
        <dbReference type="EMBL" id="UOQ93881.1"/>
    </source>
</evidence>
<proteinExistence type="predicted"/>
<sequence>MSRFYRYRLPPWCRHCLYILERATLPIMIYQVFRTIFFPTTLDVFLAGIFICIYIAFHLKWI</sequence>
<accession>A0ABY4H0B1</accession>